<proteinExistence type="predicted"/>
<name>A0AAN6RZQ3_9PEZI</name>
<sequence length="72" mass="7628">MAKLVDGECRISSVSGDMTGLVVAIWVGYTEVSVDFYTGSTVTVEYRDLQSGKTTIQPAPAPAPPAYEAETV</sequence>
<evidence type="ECO:0000313" key="1">
    <source>
        <dbReference type="EMBL" id="KAK3934728.1"/>
    </source>
</evidence>
<reference evidence="2" key="1">
    <citation type="journal article" date="2023" name="Mol. Phylogenet. Evol.">
        <title>Genome-scale phylogeny and comparative genomics of the fungal order Sordariales.</title>
        <authorList>
            <person name="Hensen N."/>
            <person name="Bonometti L."/>
            <person name="Westerberg I."/>
            <person name="Brannstrom I.O."/>
            <person name="Guillou S."/>
            <person name="Cros-Aarteil S."/>
            <person name="Calhoun S."/>
            <person name="Haridas S."/>
            <person name="Kuo A."/>
            <person name="Mondo S."/>
            <person name="Pangilinan J."/>
            <person name="Riley R."/>
            <person name="LaButti K."/>
            <person name="Andreopoulos B."/>
            <person name="Lipzen A."/>
            <person name="Chen C."/>
            <person name="Yan M."/>
            <person name="Daum C."/>
            <person name="Ng V."/>
            <person name="Clum A."/>
            <person name="Steindorff A."/>
            <person name="Ohm R.A."/>
            <person name="Martin F."/>
            <person name="Silar P."/>
            <person name="Natvig D.O."/>
            <person name="Lalanne C."/>
            <person name="Gautier V."/>
            <person name="Ament-Velasquez S.L."/>
            <person name="Kruys A."/>
            <person name="Hutchinson M.I."/>
            <person name="Powell A.J."/>
            <person name="Barry K."/>
            <person name="Miller A.N."/>
            <person name="Grigoriev I.V."/>
            <person name="Debuchy R."/>
            <person name="Gladieux P."/>
            <person name="Hiltunen Thoren M."/>
            <person name="Johannesson H."/>
        </authorList>
    </citation>
    <scope>NUCLEOTIDE SEQUENCE [LARGE SCALE GENOMIC DNA]</scope>
    <source>
        <strain evidence="2">CBS 340.73</strain>
    </source>
</reference>
<dbReference type="AlphaFoldDB" id="A0AAN6RZQ3"/>
<dbReference type="Proteomes" id="UP001303473">
    <property type="component" value="Unassembled WGS sequence"/>
</dbReference>
<evidence type="ECO:0000313" key="2">
    <source>
        <dbReference type="Proteomes" id="UP001303473"/>
    </source>
</evidence>
<keyword evidence="2" id="KW-1185">Reference proteome</keyword>
<dbReference type="EMBL" id="MU853965">
    <property type="protein sequence ID" value="KAK3934728.1"/>
    <property type="molecule type" value="Genomic_DNA"/>
</dbReference>
<comment type="caution">
    <text evidence="1">The sequence shown here is derived from an EMBL/GenBank/DDBJ whole genome shotgun (WGS) entry which is preliminary data.</text>
</comment>
<organism evidence="1 2">
    <name type="scientific">Diplogelasinospora grovesii</name>
    <dbReference type="NCBI Taxonomy" id="303347"/>
    <lineage>
        <taxon>Eukaryota</taxon>
        <taxon>Fungi</taxon>
        <taxon>Dikarya</taxon>
        <taxon>Ascomycota</taxon>
        <taxon>Pezizomycotina</taxon>
        <taxon>Sordariomycetes</taxon>
        <taxon>Sordariomycetidae</taxon>
        <taxon>Sordariales</taxon>
        <taxon>Diplogelasinosporaceae</taxon>
        <taxon>Diplogelasinospora</taxon>
    </lineage>
</organism>
<accession>A0AAN6RZQ3</accession>
<protein>
    <submittedName>
        <fullName evidence="1">Uncharacterized protein</fullName>
    </submittedName>
</protein>
<gene>
    <name evidence="1" type="ORF">QBC46DRAFT_347335</name>
</gene>